<reference evidence="1 2" key="1">
    <citation type="submission" date="2024-09" db="EMBL/GenBank/DDBJ databases">
        <authorList>
            <person name="Sun Q."/>
            <person name="Mori K."/>
        </authorList>
    </citation>
    <scope>NUCLEOTIDE SEQUENCE [LARGE SCALE GENOMIC DNA]</scope>
    <source>
        <strain evidence="1 2">JCM 9626</strain>
    </source>
</reference>
<comment type="caution">
    <text evidence="1">The sequence shown here is derived from an EMBL/GenBank/DDBJ whole genome shotgun (WGS) entry which is preliminary data.</text>
</comment>
<organism evidence="1 2">
    <name type="scientific">Nocardioides plantarum</name>
    <dbReference type="NCBI Taxonomy" id="29299"/>
    <lineage>
        <taxon>Bacteria</taxon>
        <taxon>Bacillati</taxon>
        <taxon>Actinomycetota</taxon>
        <taxon>Actinomycetes</taxon>
        <taxon>Propionibacteriales</taxon>
        <taxon>Nocardioidaceae</taxon>
        <taxon>Nocardioides</taxon>
    </lineage>
</organism>
<proteinExistence type="predicted"/>
<sequence>MIDDLDEPPAERPDATGVDRVDAVIDAVATLGERPLAEQVAVFEQVHAELRRTLDDPRPA</sequence>
<gene>
    <name evidence="1" type="ORF">ACFFRI_04320</name>
</gene>
<dbReference type="EMBL" id="JBHMDG010000004">
    <property type="protein sequence ID" value="MFB9312262.1"/>
    <property type="molecule type" value="Genomic_DNA"/>
</dbReference>
<dbReference type="Proteomes" id="UP001589750">
    <property type="component" value="Unassembled WGS sequence"/>
</dbReference>
<dbReference type="RefSeq" id="WP_140010486.1">
    <property type="nucleotide sequence ID" value="NZ_JBHMDG010000004.1"/>
</dbReference>
<protein>
    <submittedName>
        <fullName evidence="1">Uncharacterized protein</fullName>
    </submittedName>
</protein>
<evidence type="ECO:0000313" key="2">
    <source>
        <dbReference type="Proteomes" id="UP001589750"/>
    </source>
</evidence>
<keyword evidence="2" id="KW-1185">Reference proteome</keyword>
<evidence type="ECO:0000313" key="1">
    <source>
        <dbReference type="EMBL" id="MFB9312262.1"/>
    </source>
</evidence>
<accession>A0ABV5K699</accession>
<name>A0ABV5K699_9ACTN</name>